<evidence type="ECO:0000256" key="24">
    <source>
        <dbReference type="ARBA" id="ARBA00056398"/>
    </source>
</evidence>
<dbReference type="VEuPathDB" id="FungiDB:FOXG_19598"/>
<keyword evidence="13 28" id="KW-0418">Kinase</keyword>
<reference evidence="28" key="1">
    <citation type="submission" date="2007-04" db="EMBL/GenBank/DDBJ databases">
        <authorList>
            <consortium name="The Broad Institute Genome Sequencing Platform"/>
            <person name="Birren B."/>
            <person name="Lander E."/>
            <person name="Galagan J."/>
            <person name="Nusbaum C."/>
            <person name="Devon K."/>
            <person name="Ma L.-J."/>
            <person name="Jaffe D."/>
            <person name="Butler J."/>
            <person name="Alvarez P."/>
            <person name="Gnerre S."/>
            <person name="Grabherr M."/>
            <person name="Kleber M."/>
            <person name="Mauceli E."/>
            <person name="Brockman W."/>
            <person name="MacCallum I.A."/>
            <person name="Young S."/>
            <person name="LaButti K."/>
            <person name="DeCaprio D."/>
            <person name="Crawford M."/>
            <person name="Koehrsen M."/>
            <person name="Engels R."/>
            <person name="Montgomery P."/>
            <person name="Pearson M."/>
            <person name="Howarth C."/>
            <person name="Larson L."/>
            <person name="White J."/>
            <person name="O'Leary S."/>
            <person name="Kodira C."/>
            <person name="Zeng Q."/>
            <person name="Yandava C."/>
            <person name="Alvarado L."/>
            <person name="Kistler C."/>
            <person name="Shim W.-B."/>
            <person name="Kang S."/>
            <person name="Woloshuk C."/>
        </authorList>
    </citation>
    <scope>NUCLEOTIDE SEQUENCE</scope>
    <source>
        <strain evidence="28">4287</strain>
    </source>
</reference>
<dbReference type="InterPro" id="IPR000719">
    <property type="entry name" value="Prot_kinase_dom"/>
</dbReference>
<dbReference type="Gene3D" id="3.30.200.20">
    <property type="entry name" value="Phosphorylase Kinase, domain 1"/>
    <property type="match status" value="1"/>
</dbReference>
<dbReference type="Pfam" id="PF00069">
    <property type="entry name" value="Pkinase"/>
    <property type="match status" value="1"/>
</dbReference>
<keyword evidence="7" id="KW-0216">Detoxification</keyword>
<dbReference type="InterPro" id="IPR017938">
    <property type="entry name" value="Riboflavin_synthase-like_b-brl"/>
</dbReference>
<dbReference type="FunFam" id="1.10.490.10:FF:000003">
    <property type="entry name" value="Flavohemoprotein"/>
    <property type="match status" value="1"/>
</dbReference>
<dbReference type="GO" id="GO:0071500">
    <property type="term" value="P:cellular response to nitrosative stress"/>
    <property type="evidence" value="ECO:0007669"/>
    <property type="project" value="TreeGrafter"/>
</dbReference>
<dbReference type="KEGG" id="fox:FOXG_19598"/>
<dbReference type="FunFam" id="2.40.30.10:FF:000034">
    <property type="entry name" value="Flavohemoprotein"/>
    <property type="match status" value="1"/>
</dbReference>
<dbReference type="GO" id="GO:0003676">
    <property type="term" value="F:nucleic acid binding"/>
    <property type="evidence" value="ECO:0007669"/>
    <property type="project" value="InterPro"/>
</dbReference>
<dbReference type="SUPFAM" id="SSF52343">
    <property type="entry name" value="Ferredoxin reductase-like, C-terminal NADP-linked domain"/>
    <property type="match status" value="1"/>
</dbReference>
<gene>
    <name evidence="28" type="ORF">FOXG_19598</name>
</gene>
<dbReference type="PROSITE" id="PS51384">
    <property type="entry name" value="FAD_FR"/>
    <property type="match status" value="1"/>
</dbReference>
<comment type="cofactor">
    <cofactor evidence="2">
        <name>FAD</name>
        <dbReference type="ChEBI" id="CHEBI:57692"/>
    </cofactor>
</comment>
<evidence type="ECO:0000256" key="6">
    <source>
        <dbReference type="ARBA" id="ARBA00022553"/>
    </source>
</evidence>
<sequence>MLARTIIWRARRGALYQVHRRAYASTALIPEQIKVVQSTIPALEKHGLEITTLFYRQLLNKHPELKNIFNTAHQDTGEQPAALAHAVWAYAANIENPEAMKAAISRIGHKHASLGVTADQYPIVGQGLLSAIKQILGDEVNSRVLDAWDAAYYQLAEYFITFEEGLYREAMATPGGWNGWRKFFISDKVRESEEIISFHLMPADKGALPSYKPGQFVSIRCFVPELGTYQPRQYSLSDVPNGKYFQISVKREFASDIKPAGRVSNVLHELLPEGSEVDISMPFGDFVLDINAITPVVFISGGVGLTPMMAMLKKITQEGKPRKVVFIHAARNSRVHAMKDTLIEIVRDHPEVTRLVYYEQVEEDDILGLDYDHEGRVDLAEVKHKVILPEANYYICGPQAFMNSQSKALRDLGVDEKHIRMEAINAEGQAIPPFIIGTGQYHLANWYRESSLPGDWAIATSPNGWTDNETGLEWLKHFDRCTTKQSKNRYRLLILDRHESHHSVDFERYYKANKIITLCMPPHLSHLLQPLDVGCFGPLKKAYGREVEHLIRCSLTHVSKTDFFPAFYAAHQAAITESNIRGGGLRGSGLVPLDLESVISKLDVQLRTPTPIEEEASLPDLWVPKTPKTVLEATSQSEYLERRIRRHQDSSPASNVNALKSFSKGTKAIMHQIALLKSENQILRQANETLSKRRRAKKSRLRNRGKMTVGACGAIFKASDLANGGRIVALKKIHLEAEGEGVPSTSIREISLLKELQHPNILRLLNIIHADYHKLYLVFEFLDIDLKRYMETLPVSDGGRGKVLPEGSSAYLMQLGMNDTVVRKFMYQLCAGVNYCHSHRILHRDLKPANLLIDKEGNLKLADFGLARAFGVPLRPYTHDVVTLWYRAPELLLGAKQYSTGVDMWSVGCIFAEMCVRKPLFPGDSEIDEIFKIFRTLGTPTEDVWPGVTSYRDFKSSFPKWQRNYDQALCNNLNKAGLELLDMTLIYNPAGRISAKQACNHPYFEGFVA</sequence>
<evidence type="ECO:0000256" key="1">
    <source>
        <dbReference type="ARBA" id="ARBA00001970"/>
    </source>
</evidence>
<evidence type="ECO:0000256" key="5">
    <source>
        <dbReference type="ARBA" id="ARBA00022527"/>
    </source>
</evidence>
<dbReference type="FunFam" id="3.40.50.80:FF:000010">
    <property type="entry name" value="Flavohemoprotein"/>
    <property type="match status" value="1"/>
</dbReference>
<evidence type="ECO:0000256" key="21">
    <source>
        <dbReference type="ARBA" id="ARBA00048367"/>
    </source>
</evidence>
<dbReference type="Pfam" id="PF00175">
    <property type="entry name" value="NAD_binding_1"/>
    <property type="match status" value="1"/>
</dbReference>
<dbReference type="Proteomes" id="UP000009097">
    <property type="component" value="Unassembled WGS sequence"/>
</dbReference>
<dbReference type="CDD" id="cd08922">
    <property type="entry name" value="FHb-globin"/>
    <property type="match status" value="1"/>
</dbReference>
<proteinExistence type="inferred from homology"/>
<evidence type="ECO:0000313" key="29">
    <source>
        <dbReference type="Proteomes" id="UP000009097"/>
    </source>
</evidence>
<name>A0A0J9V4N9_FUSO4</name>
<dbReference type="Pfam" id="PF00042">
    <property type="entry name" value="Globin"/>
    <property type="match status" value="1"/>
</dbReference>
<keyword evidence="18" id="KW-0408">Iron</keyword>
<evidence type="ECO:0000256" key="14">
    <source>
        <dbReference type="ARBA" id="ARBA00022827"/>
    </source>
</evidence>
<comment type="similarity">
    <text evidence="3">In the C-terminal section; belongs to the flavoprotein pyridine nucleotide cytochrome reductase family.</text>
</comment>
<evidence type="ECO:0000256" key="10">
    <source>
        <dbReference type="ARBA" id="ARBA00022679"/>
    </source>
</evidence>
<dbReference type="PROSITE" id="PS50011">
    <property type="entry name" value="PROTEIN_KINASE_DOM"/>
    <property type="match status" value="1"/>
</dbReference>
<dbReference type="InterPro" id="IPR000971">
    <property type="entry name" value="Globin"/>
</dbReference>
<evidence type="ECO:0000256" key="4">
    <source>
        <dbReference type="ARBA" id="ARBA00006485"/>
    </source>
</evidence>
<keyword evidence="14" id="KW-0274">FAD</keyword>
<dbReference type="GO" id="GO:0020037">
    <property type="term" value="F:heme binding"/>
    <property type="evidence" value="ECO:0007669"/>
    <property type="project" value="InterPro"/>
</dbReference>
<keyword evidence="19" id="KW-0520">NAD</keyword>
<evidence type="ECO:0000259" key="25">
    <source>
        <dbReference type="PROSITE" id="PS01033"/>
    </source>
</evidence>
<evidence type="ECO:0000256" key="23">
    <source>
        <dbReference type="ARBA" id="ARBA00049433"/>
    </source>
</evidence>
<comment type="catalytic activity">
    <reaction evidence="23">
        <text>2 nitric oxide + NADPH + 2 O2 = 2 nitrate + NADP(+) + H(+)</text>
        <dbReference type="Rhea" id="RHEA:19465"/>
        <dbReference type="ChEBI" id="CHEBI:15378"/>
        <dbReference type="ChEBI" id="CHEBI:15379"/>
        <dbReference type="ChEBI" id="CHEBI:16480"/>
        <dbReference type="ChEBI" id="CHEBI:17632"/>
        <dbReference type="ChEBI" id="CHEBI:57783"/>
        <dbReference type="ChEBI" id="CHEBI:58349"/>
        <dbReference type="EC" id="1.14.12.17"/>
    </reaction>
</comment>
<accession>A0A0J9V4N9</accession>
<feature type="domain" description="FAD-binding FR-type" evidence="27">
    <location>
        <begin position="178"/>
        <end position="289"/>
    </location>
</feature>
<comment type="similarity">
    <text evidence="4">Belongs to the protein kinase superfamily. CMGC Ser/Thr protein kinase family. CDC2/CDKX subfamily.</text>
</comment>
<evidence type="ECO:0000256" key="20">
    <source>
        <dbReference type="ARBA" id="ARBA00047811"/>
    </source>
</evidence>
<keyword evidence="8" id="KW-0349">Heme</keyword>
<dbReference type="PROSITE" id="PS00108">
    <property type="entry name" value="PROTEIN_KINASE_ST"/>
    <property type="match status" value="1"/>
</dbReference>
<dbReference type="PANTHER" id="PTHR43396">
    <property type="entry name" value="FLAVOHEMOPROTEIN"/>
    <property type="match status" value="1"/>
</dbReference>
<keyword evidence="16" id="KW-0521">NADP</keyword>
<dbReference type="InterPro" id="IPR039261">
    <property type="entry name" value="FNR_nucleotide-bd"/>
</dbReference>
<evidence type="ECO:0000256" key="18">
    <source>
        <dbReference type="ARBA" id="ARBA00023004"/>
    </source>
</evidence>
<evidence type="ECO:0000256" key="19">
    <source>
        <dbReference type="ARBA" id="ARBA00023027"/>
    </source>
</evidence>
<evidence type="ECO:0000256" key="3">
    <source>
        <dbReference type="ARBA" id="ARBA00006401"/>
    </source>
</evidence>
<protein>
    <submittedName>
        <fullName evidence="28">CMGC/CDK/CDC2 protein kinase</fullName>
    </submittedName>
</protein>
<dbReference type="PANTHER" id="PTHR43396:SF9">
    <property type="entry name" value="NITRIC OXIDE DIOXYGENASE"/>
    <property type="match status" value="1"/>
</dbReference>
<dbReference type="EMBL" id="DS231704">
    <property type="protein sequence ID" value="KNB06195.1"/>
    <property type="molecule type" value="Genomic_DNA"/>
</dbReference>
<dbReference type="GO" id="GO:0008941">
    <property type="term" value="F:nitric oxide dioxygenase NAD(P)H activity"/>
    <property type="evidence" value="ECO:0007669"/>
    <property type="project" value="UniProtKB-EC"/>
</dbReference>
<dbReference type="FunFam" id="3.30.200.20:FF:000124">
    <property type="entry name" value="Cyclin-dependent kinase 4"/>
    <property type="match status" value="1"/>
</dbReference>
<keyword evidence="17" id="KW-0560">Oxidoreductase</keyword>
<evidence type="ECO:0000259" key="27">
    <source>
        <dbReference type="PROSITE" id="PS51384"/>
    </source>
</evidence>
<evidence type="ECO:0000256" key="2">
    <source>
        <dbReference type="ARBA" id="ARBA00001974"/>
    </source>
</evidence>
<reference evidence="28" key="2">
    <citation type="journal article" date="2010" name="Nature">
        <title>Comparative genomics reveals mobile pathogenicity chromosomes in Fusarium.</title>
        <authorList>
            <person name="Ma L.J."/>
            <person name="van der Does H.C."/>
            <person name="Borkovich K.A."/>
            <person name="Coleman J.J."/>
            <person name="Daboussi M.J."/>
            <person name="Di Pietro A."/>
            <person name="Dufresne M."/>
            <person name="Freitag M."/>
            <person name="Grabherr M."/>
            <person name="Henrissat B."/>
            <person name="Houterman P.M."/>
            <person name="Kang S."/>
            <person name="Shim W.B."/>
            <person name="Woloshuk C."/>
            <person name="Xie X."/>
            <person name="Xu J.R."/>
            <person name="Antoniw J."/>
            <person name="Baker S.E."/>
            <person name="Bluhm B.H."/>
            <person name="Breakspear A."/>
            <person name="Brown D.W."/>
            <person name="Butchko R.A."/>
            <person name="Chapman S."/>
            <person name="Coulson R."/>
            <person name="Coutinho P.M."/>
            <person name="Danchin E.G."/>
            <person name="Diener A."/>
            <person name="Gale L.R."/>
            <person name="Gardiner D.M."/>
            <person name="Goff S."/>
            <person name="Hammond-Kosack K.E."/>
            <person name="Hilburn K."/>
            <person name="Hua-Van A."/>
            <person name="Jonkers W."/>
            <person name="Kazan K."/>
            <person name="Kodira C.D."/>
            <person name="Koehrsen M."/>
            <person name="Kumar L."/>
            <person name="Lee Y.H."/>
            <person name="Li L."/>
            <person name="Manners J.M."/>
            <person name="Miranda-Saavedra D."/>
            <person name="Mukherjee M."/>
            <person name="Park G."/>
            <person name="Park J."/>
            <person name="Park S.Y."/>
            <person name="Proctor R.H."/>
            <person name="Regev A."/>
            <person name="Ruiz-Roldan M.C."/>
            <person name="Sain D."/>
            <person name="Sakthikumar S."/>
            <person name="Sykes S."/>
            <person name="Schwartz D.C."/>
            <person name="Turgeon B.G."/>
            <person name="Wapinski I."/>
            <person name="Yoder O."/>
            <person name="Young S."/>
            <person name="Zeng Q."/>
            <person name="Zhou S."/>
            <person name="Galagan J."/>
            <person name="Cuomo C.A."/>
            <person name="Kistler H.C."/>
            <person name="Rep M."/>
        </authorList>
    </citation>
    <scope>NUCLEOTIDE SEQUENCE [LARGE SCALE GENOMIC DNA]</scope>
    <source>
        <strain evidence="28">4287</strain>
    </source>
</reference>
<dbReference type="GO" id="GO:0009636">
    <property type="term" value="P:response to toxic substance"/>
    <property type="evidence" value="ECO:0007669"/>
    <property type="project" value="UniProtKB-KW"/>
</dbReference>
<dbReference type="SMART" id="SM00220">
    <property type="entry name" value="S_TKc"/>
    <property type="match status" value="1"/>
</dbReference>
<dbReference type="InterPro" id="IPR017927">
    <property type="entry name" value="FAD-bd_FR_type"/>
</dbReference>
<dbReference type="SUPFAM" id="SSF46458">
    <property type="entry name" value="Globin-like"/>
    <property type="match status" value="1"/>
</dbReference>
<evidence type="ECO:0000256" key="8">
    <source>
        <dbReference type="ARBA" id="ARBA00022617"/>
    </source>
</evidence>
<dbReference type="InterPro" id="IPR001433">
    <property type="entry name" value="OxRdtase_FAD/NAD-bd"/>
</dbReference>
<comment type="function">
    <text evidence="24">In the presence of oxygen and NADH, it has NADH oxidase activity, which leads to the generation of superoxide and H(2)O(2). Under anaerobic conditions, it also exhibits nitric oxide reductase and FAD reductase activities. However, all these reactions are much lower than NOD activity.</text>
</comment>
<dbReference type="GO" id="GO:0019825">
    <property type="term" value="F:oxygen binding"/>
    <property type="evidence" value="ECO:0007669"/>
    <property type="project" value="InterPro"/>
</dbReference>
<comment type="catalytic activity">
    <reaction evidence="20">
        <text>L-threonyl-[protein] + ATP = O-phospho-L-threonyl-[protein] + ADP + H(+)</text>
        <dbReference type="Rhea" id="RHEA:46608"/>
        <dbReference type="Rhea" id="RHEA-COMP:11060"/>
        <dbReference type="Rhea" id="RHEA-COMP:11605"/>
        <dbReference type="ChEBI" id="CHEBI:15378"/>
        <dbReference type="ChEBI" id="CHEBI:30013"/>
        <dbReference type="ChEBI" id="CHEBI:30616"/>
        <dbReference type="ChEBI" id="CHEBI:61977"/>
        <dbReference type="ChEBI" id="CHEBI:456216"/>
        <dbReference type="EC" id="2.7.11.22"/>
    </reaction>
</comment>
<dbReference type="GO" id="GO:0005524">
    <property type="term" value="F:ATP binding"/>
    <property type="evidence" value="ECO:0007669"/>
    <property type="project" value="UniProtKB-KW"/>
</dbReference>
<dbReference type="InterPro" id="IPR004875">
    <property type="entry name" value="DDE_SF_endonuclease_dom"/>
</dbReference>
<keyword evidence="12" id="KW-0547">Nucleotide-binding</keyword>
<dbReference type="GO" id="GO:0004693">
    <property type="term" value="F:cyclin-dependent protein serine/threonine kinase activity"/>
    <property type="evidence" value="ECO:0007669"/>
    <property type="project" value="UniProtKB-EC"/>
</dbReference>
<dbReference type="GO" id="GO:0071949">
    <property type="term" value="F:FAD binding"/>
    <property type="evidence" value="ECO:0007669"/>
    <property type="project" value="TreeGrafter"/>
</dbReference>
<comment type="catalytic activity">
    <reaction evidence="21">
        <text>L-seryl-[protein] + ATP = O-phospho-L-seryl-[protein] + ADP + H(+)</text>
        <dbReference type="Rhea" id="RHEA:17989"/>
        <dbReference type="Rhea" id="RHEA-COMP:9863"/>
        <dbReference type="Rhea" id="RHEA-COMP:11604"/>
        <dbReference type="ChEBI" id="CHEBI:15378"/>
        <dbReference type="ChEBI" id="CHEBI:29999"/>
        <dbReference type="ChEBI" id="CHEBI:30616"/>
        <dbReference type="ChEBI" id="CHEBI:83421"/>
        <dbReference type="ChEBI" id="CHEBI:456216"/>
        <dbReference type="EC" id="2.7.11.22"/>
    </reaction>
</comment>
<evidence type="ECO:0000256" key="13">
    <source>
        <dbReference type="ARBA" id="ARBA00022777"/>
    </source>
</evidence>
<keyword evidence="11" id="KW-0479">Metal-binding</keyword>
<dbReference type="InterPro" id="IPR008271">
    <property type="entry name" value="Ser/Thr_kinase_AS"/>
</dbReference>
<dbReference type="OrthoDB" id="436496at2759"/>
<evidence type="ECO:0000256" key="17">
    <source>
        <dbReference type="ARBA" id="ARBA00023002"/>
    </source>
</evidence>
<dbReference type="SUPFAM" id="SSF56112">
    <property type="entry name" value="Protein kinase-like (PK-like)"/>
    <property type="match status" value="1"/>
</dbReference>
<evidence type="ECO:0000259" key="26">
    <source>
        <dbReference type="PROSITE" id="PS50011"/>
    </source>
</evidence>
<comment type="catalytic activity">
    <reaction evidence="22">
        <text>2 nitric oxide + NADH + 2 O2 = 2 nitrate + NAD(+) + H(+)</text>
        <dbReference type="Rhea" id="RHEA:19469"/>
        <dbReference type="ChEBI" id="CHEBI:15378"/>
        <dbReference type="ChEBI" id="CHEBI:15379"/>
        <dbReference type="ChEBI" id="CHEBI:16480"/>
        <dbReference type="ChEBI" id="CHEBI:17632"/>
        <dbReference type="ChEBI" id="CHEBI:57540"/>
        <dbReference type="ChEBI" id="CHEBI:57945"/>
        <dbReference type="EC" id="1.14.12.17"/>
    </reaction>
</comment>
<evidence type="ECO:0000256" key="9">
    <source>
        <dbReference type="ARBA" id="ARBA00022630"/>
    </source>
</evidence>
<evidence type="ECO:0000256" key="12">
    <source>
        <dbReference type="ARBA" id="ARBA00022741"/>
    </source>
</evidence>
<dbReference type="InterPro" id="IPR009050">
    <property type="entry name" value="Globin-like_sf"/>
</dbReference>
<keyword evidence="10" id="KW-0808">Transferase</keyword>
<evidence type="ECO:0000256" key="7">
    <source>
        <dbReference type="ARBA" id="ARBA00022575"/>
    </source>
</evidence>
<organism evidence="28 29">
    <name type="scientific">Fusarium oxysporum f. sp. lycopersici (strain 4287 / CBS 123668 / FGSC 9935 / NRRL 34936)</name>
    <name type="common">Fusarium vascular wilt of tomato</name>
    <dbReference type="NCBI Taxonomy" id="426428"/>
    <lineage>
        <taxon>Eukaryota</taxon>
        <taxon>Fungi</taxon>
        <taxon>Dikarya</taxon>
        <taxon>Ascomycota</taxon>
        <taxon>Pezizomycotina</taxon>
        <taxon>Sordariomycetes</taxon>
        <taxon>Hypocreomycetidae</taxon>
        <taxon>Hypocreales</taxon>
        <taxon>Nectriaceae</taxon>
        <taxon>Fusarium</taxon>
        <taxon>Fusarium oxysporum species complex</taxon>
    </lineage>
</organism>
<dbReference type="Pfam" id="PF03184">
    <property type="entry name" value="DDE_1"/>
    <property type="match status" value="1"/>
</dbReference>
<dbReference type="GeneID" id="28960304"/>
<dbReference type="RefSeq" id="XP_018244240.1">
    <property type="nucleotide sequence ID" value="XM_018399857.1"/>
</dbReference>
<dbReference type="SUPFAM" id="SSF63380">
    <property type="entry name" value="Riboflavin synthase domain-like"/>
    <property type="match status" value="1"/>
</dbReference>
<comment type="cofactor">
    <cofactor evidence="1">
        <name>heme b</name>
        <dbReference type="ChEBI" id="CHEBI:60344"/>
    </cofactor>
</comment>
<dbReference type="Gene3D" id="1.10.510.10">
    <property type="entry name" value="Transferase(Phosphotransferase) domain 1"/>
    <property type="match status" value="1"/>
</dbReference>
<dbReference type="Gene3D" id="3.40.50.80">
    <property type="entry name" value="Nucleotide-binding domain of ferredoxin-NADP reductase (FNR) module"/>
    <property type="match status" value="1"/>
</dbReference>
<feature type="domain" description="Globin" evidence="25">
    <location>
        <begin position="27"/>
        <end position="164"/>
    </location>
</feature>
<evidence type="ECO:0000256" key="22">
    <source>
        <dbReference type="ARBA" id="ARBA00048649"/>
    </source>
</evidence>
<keyword evidence="5" id="KW-0723">Serine/threonine-protein kinase</keyword>
<dbReference type="InterPro" id="IPR011009">
    <property type="entry name" value="Kinase-like_dom_sf"/>
</dbReference>
<dbReference type="PROSITE" id="PS01033">
    <property type="entry name" value="GLOBIN"/>
    <property type="match status" value="1"/>
</dbReference>
<evidence type="ECO:0000256" key="16">
    <source>
        <dbReference type="ARBA" id="ARBA00022857"/>
    </source>
</evidence>
<dbReference type="AlphaFoldDB" id="A0A0J9V4N9"/>
<feature type="domain" description="Protein kinase" evidence="26">
    <location>
        <begin position="701"/>
        <end position="1004"/>
    </location>
</feature>
<dbReference type="Gene3D" id="1.10.490.10">
    <property type="entry name" value="Globins"/>
    <property type="match status" value="1"/>
</dbReference>
<dbReference type="GO" id="GO:0046872">
    <property type="term" value="F:metal ion binding"/>
    <property type="evidence" value="ECO:0007669"/>
    <property type="project" value="UniProtKB-KW"/>
</dbReference>
<dbReference type="FunFam" id="1.10.510.10:FF:000281">
    <property type="entry name" value="Cyclin-dependent kinase 2"/>
    <property type="match status" value="1"/>
</dbReference>
<dbReference type="InterPro" id="IPR012292">
    <property type="entry name" value="Globin/Proto"/>
</dbReference>
<keyword evidence="9" id="KW-0285">Flavoprotein</keyword>
<dbReference type="Gene3D" id="2.40.30.10">
    <property type="entry name" value="Translation factors"/>
    <property type="match status" value="1"/>
</dbReference>
<dbReference type="NCBIfam" id="NF009805">
    <property type="entry name" value="PRK13289.1"/>
    <property type="match status" value="1"/>
</dbReference>
<keyword evidence="15" id="KW-0067">ATP-binding</keyword>
<evidence type="ECO:0000256" key="15">
    <source>
        <dbReference type="ARBA" id="ARBA00022840"/>
    </source>
</evidence>
<evidence type="ECO:0000313" key="28">
    <source>
        <dbReference type="EMBL" id="KNB06195.1"/>
    </source>
</evidence>
<dbReference type="CDD" id="cd06184">
    <property type="entry name" value="flavohem_like_fad_nad_binding"/>
    <property type="match status" value="1"/>
</dbReference>
<dbReference type="GO" id="GO:0046210">
    <property type="term" value="P:nitric oxide catabolic process"/>
    <property type="evidence" value="ECO:0007669"/>
    <property type="project" value="TreeGrafter"/>
</dbReference>
<evidence type="ECO:0000256" key="11">
    <source>
        <dbReference type="ARBA" id="ARBA00022723"/>
    </source>
</evidence>
<keyword evidence="6" id="KW-0597">Phosphoprotein</keyword>